<comment type="subcellular location">
    <subcellularLocation>
        <location evidence="1">Cell membrane</location>
        <topology evidence="1">Multi-pass membrane protein</topology>
    </subcellularLocation>
</comment>
<dbReference type="PANTHER" id="PTHR30250:SF29">
    <property type="entry name" value="POLYSACCHARIDE BIOSYNTHESIS PROTEIN C-TERMINAL DOMAIN-CONTAINING PROTEIN"/>
    <property type="match status" value="1"/>
</dbReference>
<dbReference type="Pfam" id="PF01943">
    <property type="entry name" value="Polysacc_synt"/>
    <property type="match status" value="1"/>
</dbReference>
<feature type="transmembrane region" description="Helical" evidence="6">
    <location>
        <begin position="47"/>
        <end position="69"/>
    </location>
</feature>
<feature type="transmembrane region" description="Helical" evidence="6">
    <location>
        <begin position="375"/>
        <end position="394"/>
    </location>
</feature>
<evidence type="ECO:0000256" key="4">
    <source>
        <dbReference type="ARBA" id="ARBA00022989"/>
    </source>
</evidence>
<evidence type="ECO:0000256" key="5">
    <source>
        <dbReference type="ARBA" id="ARBA00023136"/>
    </source>
</evidence>
<accession>A0ABU9F0T7</accession>
<dbReference type="InterPro" id="IPR002797">
    <property type="entry name" value="Polysacc_synth"/>
</dbReference>
<feature type="transmembrane region" description="Helical" evidence="6">
    <location>
        <begin position="400"/>
        <end position="422"/>
    </location>
</feature>
<keyword evidence="5 6" id="KW-0472">Membrane</keyword>
<dbReference type="CDD" id="cd13124">
    <property type="entry name" value="MATE_SpoVB_like"/>
    <property type="match status" value="1"/>
</dbReference>
<dbReference type="InterPro" id="IPR050833">
    <property type="entry name" value="Poly_Biosynth_Transport"/>
</dbReference>
<evidence type="ECO:0000313" key="7">
    <source>
        <dbReference type="EMBL" id="MEL0539350.1"/>
    </source>
</evidence>
<proteinExistence type="predicted"/>
<dbReference type="Proteomes" id="UP001380601">
    <property type="component" value="Unassembled WGS sequence"/>
</dbReference>
<gene>
    <name evidence="7" type="ORF">AADA34_11630</name>
</gene>
<feature type="transmembrane region" description="Helical" evidence="6">
    <location>
        <begin position="218"/>
        <end position="241"/>
    </location>
</feature>
<feature type="transmembrane region" description="Helical" evidence="6">
    <location>
        <begin position="273"/>
        <end position="292"/>
    </location>
</feature>
<keyword evidence="4 6" id="KW-1133">Transmembrane helix</keyword>
<dbReference type="EMBL" id="JBBWSC010000018">
    <property type="protein sequence ID" value="MEL0539350.1"/>
    <property type="molecule type" value="Genomic_DNA"/>
</dbReference>
<feature type="transmembrane region" description="Helical" evidence="6">
    <location>
        <begin position="434"/>
        <end position="456"/>
    </location>
</feature>
<comment type="caution">
    <text evidence="7">The sequence shown here is derived from an EMBL/GenBank/DDBJ whole genome shotgun (WGS) entry which is preliminary data.</text>
</comment>
<dbReference type="RefSeq" id="WP_341612456.1">
    <property type="nucleotide sequence ID" value="NZ_JBBWSC010000018.1"/>
</dbReference>
<feature type="transmembrane region" description="Helical" evidence="6">
    <location>
        <begin position="468"/>
        <end position="489"/>
    </location>
</feature>
<keyword evidence="8" id="KW-1185">Reference proteome</keyword>
<feature type="transmembrane region" description="Helical" evidence="6">
    <location>
        <begin position="312"/>
        <end position="330"/>
    </location>
</feature>
<evidence type="ECO:0000256" key="1">
    <source>
        <dbReference type="ARBA" id="ARBA00004651"/>
    </source>
</evidence>
<dbReference type="InterPro" id="IPR024923">
    <property type="entry name" value="PG_synth_SpoVB"/>
</dbReference>
<feature type="transmembrane region" description="Helical" evidence="6">
    <location>
        <begin position="154"/>
        <end position="174"/>
    </location>
</feature>
<organism evidence="7 8">
    <name type="scientific">Staphylococcus debuckii</name>
    <dbReference type="NCBI Taxonomy" id="2044912"/>
    <lineage>
        <taxon>Bacteria</taxon>
        <taxon>Bacillati</taxon>
        <taxon>Bacillota</taxon>
        <taxon>Bacilli</taxon>
        <taxon>Bacillales</taxon>
        <taxon>Staphylococcaceae</taxon>
        <taxon>Staphylococcus</taxon>
    </lineage>
</organism>
<reference evidence="7 8" key="1">
    <citation type="submission" date="2024-04" db="EMBL/GenBank/DDBJ databases">
        <title>Staphylococcus debuckii a clinical isolate.</title>
        <authorList>
            <person name="Magnan C."/>
            <person name="Plumet L."/>
            <person name="Morsli M."/>
            <person name="Molle V."/>
            <person name="Lavigne J.-P."/>
        </authorList>
    </citation>
    <scope>NUCLEOTIDE SEQUENCE [LARGE SCALE GENOMIC DNA]</scope>
    <source>
        <strain evidence="7 8">NSD001</strain>
    </source>
</reference>
<evidence type="ECO:0000256" key="6">
    <source>
        <dbReference type="SAM" id="Phobius"/>
    </source>
</evidence>
<evidence type="ECO:0000313" key="8">
    <source>
        <dbReference type="Proteomes" id="UP001380601"/>
    </source>
</evidence>
<feature type="transmembrane region" description="Helical" evidence="6">
    <location>
        <begin position="342"/>
        <end position="366"/>
    </location>
</feature>
<dbReference type="PANTHER" id="PTHR30250">
    <property type="entry name" value="PST FAMILY PREDICTED COLANIC ACID TRANSPORTER"/>
    <property type="match status" value="1"/>
</dbReference>
<feature type="transmembrane region" description="Helical" evidence="6">
    <location>
        <begin position="180"/>
        <end position="198"/>
    </location>
</feature>
<keyword evidence="3 6" id="KW-0812">Transmembrane</keyword>
<feature type="transmembrane region" description="Helical" evidence="6">
    <location>
        <begin position="7"/>
        <end position="27"/>
    </location>
</feature>
<evidence type="ECO:0000256" key="2">
    <source>
        <dbReference type="ARBA" id="ARBA00022475"/>
    </source>
</evidence>
<keyword evidence="2" id="KW-1003">Cell membrane</keyword>
<feature type="transmembrane region" description="Helical" evidence="6">
    <location>
        <begin position="81"/>
        <end position="103"/>
    </location>
</feature>
<evidence type="ECO:0000256" key="3">
    <source>
        <dbReference type="ARBA" id="ARBA00022692"/>
    </source>
</evidence>
<protein>
    <submittedName>
        <fullName evidence="7">Polysaccharide biosynthesis protein</fullName>
    </submittedName>
</protein>
<feature type="transmembrane region" description="Helical" evidence="6">
    <location>
        <begin position="115"/>
        <end position="133"/>
    </location>
</feature>
<sequence length="511" mass="57443">MKRKSAFNGVVILTLALIAVKILSAIYRVPYQNVLGDAGLYAYQQVYPFLSLATILSMNAIPSAVTQNFGEHWTAKRISQVMIWIQAACFVIFLVVFTGAPLIARIMGDMHLTPMIRMASCSFLVVGILGVLRGSYQSRQQMELPAYSQVIEQIVRVGIILVMIIIFAISDWTIYQIGKWSILASALGFLAAALYLMWQRPFQFQWHWRDKETDWRVWRRLTAAIIIFAASHLIVTTWQLMDSFSVIRELQHYGLPFKEAIVEKGIYDRGASFIQIGLIVTTTFCFVLIPLLTNAFQEGRFERMNRYANASLKITVTISVAAGVGLMNLLPLMNRVFFKNDVLTATLVIYMLTVICVSLIMINIALLEVRQQSRLILIAFASGAVLKLIINVLLIPRIGIIGASISTVSSLCLFAGVLQWRTFQFYRFRHLRTFVLKLIVSMLGMTCAVQVVMWILPTAGRLIGMLELLVAALAGVGVVIAAIAGLNLLTYRELQHMPFGDKLYHFKKGRK</sequence>
<name>A0ABU9F0T7_9STAP</name>